<reference evidence="1" key="1">
    <citation type="submission" date="2025-08" db="UniProtKB">
        <authorList>
            <consortium name="Ensembl"/>
        </authorList>
    </citation>
    <scope>IDENTIFICATION</scope>
</reference>
<sequence length="111" mass="11450">MSRQSCALGKGFSSSSVCFGSKNKVTFGSMPRGGCRGPAGGFSSRSLYSLGGSKSTSLGGFGGAGGVCRGFGAFLPGMSHPPINMRGRNLVWFAPRPKSFMLQQVSSSDEI</sequence>
<protein>
    <recommendedName>
        <fullName evidence="3">Keratin type II head domain-containing protein</fullName>
    </recommendedName>
</protein>
<reference evidence="1" key="2">
    <citation type="submission" date="2025-09" db="UniProtKB">
        <authorList>
            <consortium name="Ensembl"/>
        </authorList>
    </citation>
    <scope>IDENTIFICATION</scope>
</reference>
<organism evidence="1 2">
    <name type="scientific">Serinus canaria</name>
    <name type="common">Island canary</name>
    <name type="synonym">Fringilla canaria</name>
    <dbReference type="NCBI Taxonomy" id="9135"/>
    <lineage>
        <taxon>Eukaryota</taxon>
        <taxon>Metazoa</taxon>
        <taxon>Chordata</taxon>
        <taxon>Craniata</taxon>
        <taxon>Vertebrata</taxon>
        <taxon>Euteleostomi</taxon>
        <taxon>Archelosauria</taxon>
        <taxon>Archosauria</taxon>
        <taxon>Dinosauria</taxon>
        <taxon>Saurischia</taxon>
        <taxon>Theropoda</taxon>
        <taxon>Coelurosauria</taxon>
        <taxon>Aves</taxon>
        <taxon>Neognathae</taxon>
        <taxon>Neoaves</taxon>
        <taxon>Telluraves</taxon>
        <taxon>Australaves</taxon>
        <taxon>Passeriformes</taxon>
        <taxon>Passeroidea</taxon>
        <taxon>Fringillidae</taxon>
        <taxon>Carduelinae</taxon>
        <taxon>Serinus</taxon>
    </lineage>
</organism>
<evidence type="ECO:0000313" key="2">
    <source>
        <dbReference type="Proteomes" id="UP000694409"/>
    </source>
</evidence>
<dbReference type="Ensembl" id="ENSSCAT00000012632.1">
    <property type="protein sequence ID" value="ENSSCAP00000011182.1"/>
    <property type="gene ID" value="ENSSCAG00000008431.1"/>
</dbReference>
<evidence type="ECO:0008006" key="3">
    <source>
        <dbReference type="Google" id="ProtNLM"/>
    </source>
</evidence>
<evidence type="ECO:0000313" key="1">
    <source>
        <dbReference type="Ensembl" id="ENSSCAP00000011182.1"/>
    </source>
</evidence>
<dbReference type="AlphaFoldDB" id="A0A8C9N270"/>
<keyword evidence="2" id="KW-1185">Reference proteome</keyword>
<accession>A0A8C9N270</accession>
<dbReference type="Proteomes" id="UP000694409">
    <property type="component" value="Unassembled WGS sequence"/>
</dbReference>
<name>A0A8C9N270_SERCA</name>
<proteinExistence type="predicted"/>